<dbReference type="PROSITE" id="PS00211">
    <property type="entry name" value="ABC_TRANSPORTER_1"/>
    <property type="match status" value="1"/>
</dbReference>
<keyword evidence="7" id="KW-0378">Hydrolase</keyword>
<dbReference type="GO" id="GO:0005524">
    <property type="term" value="F:ATP binding"/>
    <property type="evidence" value="ECO:0007669"/>
    <property type="project" value="UniProtKB-KW"/>
</dbReference>
<keyword evidence="10" id="KW-0694">RNA-binding</keyword>
<dbReference type="Pfam" id="PF00005">
    <property type="entry name" value="ABC_tran"/>
    <property type="match status" value="2"/>
</dbReference>
<evidence type="ECO:0000256" key="2">
    <source>
        <dbReference type="ARBA" id="ARBA00022490"/>
    </source>
</evidence>
<evidence type="ECO:0000256" key="1">
    <source>
        <dbReference type="ARBA" id="ARBA00005868"/>
    </source>
</evidence>
<keyword evidence="6" id="KW-0547">Nucleotide-binding</keyword>
<evidence type="ECO:0000256" key="6">
    <source>
        <dbReference type="ARBA" id="ARBA00022741"/>
    </source>
</evidence>
<feature type="domain" description="ABC transporter" evidence="12">
    <location>
        <begin position="4"/>
        <end position="255"/>
    </location>
</feature>
<name>A0A1J0GK58_9CLOT</name>
<gene>
    <name evidence="13" type="ORF">A7L45_17410</name>
</gene>
<keyword evidence="14" id="KW-1185">Reference proteome</keyword>
<protein>
    <submittedName>
        <fullName evidence="13">ABC transporter</fullName>
    </submittedName>
</protein>
<accession>A0A1J0GK58</accession>
<evidence type="ECO:0000313" key="14">
    <source>
        <dbReference type="Proteomes" id="UP000182569"/>
    </source>
</evidence>
<proteinExistence type="inferred from homology"/>
<dbReference type="PANTHER" id="PTHR42855:SF1">
    <property type="entry name" value="ABC TRANSPORTER DOMAIN-CONTAINING PROTEIN"/>
    <property type="match status" value="1"/>
</dbReference>
<dbReference type="Gene3D" id="3.40.50.300">
    <property type="entry name" value="P-loop containing nucleotide triphosphate hydrolases"/>
    <property type="match status" value="2"/>
</dbReference>
<evidence type="ECO:0000256" key="4">
    <source>
        <dbReference type="ARBA" id="ARBA00022730"/>
    </source>
</evidence>
<dbReference type="GO" id="GO:0016887">
    <property type="term" value="F:ATP hydrolysis activity"/>
    <property type="evidence" value="ECO:0007669"/>
    <property type="project" value="InterPro"/>
</dbReference>
<keyword evidence="9" id="KW-0810">Translation regulation</keyword>
<dbReference type="STRING" id="1552.A7L45_17410"/>
<dbReference type="SMART" id="SM00382">
    <property type="entry name" value="AAA"/>
    <property type="match status" value="2"/>
</dbReference>
<evidence type="ECO:0000256" key="9">
    <source>
        <dbReference type="ARBA" id="ARBA00022845"/>
    </source>
</evidence>
<dbReference type="InterPro" id="IPR051309">
    <property type="entry name" value="ABCF_ATPase"/>
</dbReference>
<keyword evidence="11" id="KW-0648">Protein biosynthesis</keyword>
<dbReference type="RefSeq" id="WP_071614014.1">
    <property type="nucleotide sequence ID" value="NZ_CP015756.1"/>
</dbReference>
<evidence type="ECO:0000256" key="3">
    <source>
        <dbReference type="ARBA" id="ARBA00022555"/>
    </source>
</evidence>
<dbReference type="InterPro" id="IPR027417">
    <property type="entry name" value="P-loop_NTPase"/>
</dbReference>
<evidence type="ECO:0000256" key="7">
    <source>
        <dbReference type="ARBA" id="ARBA00022801"/>
    </source>
</evidence>
<dbReference type="Pfam" id="PF16326">
    <property type="entry name" value="ABC_tran_CTD"/>
    <property type="match status" value="1"/>
</dbReference>
<keyword evidence="4" id="KW-0699">rRNA-binding</keyword>
<dbReference type="GO" id="GO:0000049">
    <property type="term" value="F:tRNA binding"/>
    <property type="evidence" value="ECO:0007669"/>
    <property type="project" value="UniProtKB-KW"/>
</dbReference>
<keyword evidence="5" id="KW-0677">Repeat</keyword>
<dbReference type="EMBL" id="CP015756">
    <property type="protein sequence ID" value="APC41721.1"/>
    <property type="molecule type" value="Genomic_DNA"/>
</dbReference>
<dbReference type="FunFam" id="3.40.50.300:FF:000183">
    <property type="entry name" value="ABC transporter ATP-binding protein yjjK"/>
    <property type="match status" value="1"/>
</dbReference>
<dbReference type="InterPro" id="IPR037118">
    <property type="entry name" value="Val-tRNA_synth_C_sf"/>
</dbReference>
<dbReference type="GO" id="GO:0003677">
    <property type="term" value="F:DNA binding"/>
    <property type="evidence" value="ECO:0007669"/>
    <property type="project" value="InterPro"/>
</dbReference>
<keyword evidence="3" id="KW-0820">tRNA-binding</keyword>
<dbReference type="InterPro" id="IPR032524">
    <property type="entry name" value="ABC_tran_C"/>
</dbReference>
<reference evidence="14" key="1">
    <citation type="journal article" date="2016" name="Front. Microbiol.">
        <title>Complete Genome Sequence of Clostridium estertheticum DSM 8809, a Microbe Identified in Spoiled Vacuum Packed Beef.</title>
        <authorList>
            <person name="Yu Z."/>
            <person name="Gunn L."/>
            <person name="Brennan E."/>
            <person name="Reid R."/>
            <person name="Wall P.G."/>
            <person name="Gaora O.P."/>
            <person name="Hurley D."/>
            <person name="Bolton D."/>
            <person name="Fanning S."/>
        </authorList>
    </citation>
    <scope>NUCLEOTIDE SEQUENCE [LARGE SCALE GENOMIC DNA]</scope>
    <source>
        <strain evidence="14">DSM 8809</strain>
    </source>
</reference>
<evidence type="ECO:0000256" key="5">
    <source>
        <dbReference type="ARBA" id="ARBA00022737"/>
    </source>
</evidence>
<dbReference type="Proteomes" id="UP000182569">
    <property type="component" value="Chromosome"/>
</dbReference>
<evidence type="ECO:0000313" key="13">
    <source>
        <dbReference type="EMBL" id="APC41721.1"/>
    </source>
</evidence>
<dbReference type="PROSITE" id="PS50893">
    <property type="entry name" value="ABC_TRANSPORTER_2"/>
    <property type="match status" value="2"/>
</dbReference>
<evidence type="ECO:0000256" key="11">
    <source>
        <dbReference type="ARBA" id="ARBA00022917"/>
    </source>
</evidence>
<sequence>MNLLTIEEVSKSYSERILIDKVSLGISDGDKMGLIGVNGTGKSTFLKIIAGYEVPDGGRIIKGNRVNIEYLSQNPEFDSEATVLEQIFKSDTDVMKVIREYEVVLEKLQENPESESTLNALMRLNDKMDACNGWQVQDDAKIILTKLGITDFKQRIGELSGGQRKRVALCSALITPSDLLILDEPTNHMDNKIIDWLEKFLNKRKGALLMITHDRYFLDRITNKILELDKGNLYSYDGNYSVYLEKKVERMALVDTLERKRQSLFKKELAWIRRGAKARSTKQKARIDRFDELKDGKVDTSSDNLELSSASTRLGKKIMNVEHIYKAFGEKKLIEDFSHIFTRRDKVGIIGPNGMGKSTLMNILSGVLKQDAGLVEWGETVKIGFFHQENGEMNEKLRAIEYIREGAEYISTGSGEKITASQMLERFLFDKNTKHSFISSLSGGEKRRLYLLRILMEAPNVLFLDEPTNDFDIQTLAVLEDYLDGFNGVVITVSHDRYFLDRVSDKIFSFEGNAKIVQFVGNYTDYQEYIEKNPEVLEGNNEVNIEEKKELDNKEVAMDDNQDIKNDKPLKFTFKEKKEFDEIDAAIEQKESELVDVNKKINAGSSDFEYLEELVKLQKTIKVETEYLMKRWTYLNELVEKIESQKNS</sequence>
<dbReference type="GO" id="GO:0006417">
    <property type="term" value="P:regulation of translation"/>
    <property type="evidence" value="ECO:0007669"/>
    <property type="project" value="UniProtKB-KW"/>
</dbReference>
<dbReference type="GO" id="GO:0006412">
    <property type="term" value="P:translation"/>
    <property type="evidence" value="ECO:0007669"/>
    <property type="project" value="UniProtKB-KW"/>
</dbReference>
<dbReference type="OrthoDB" id="9801441at2"/>
<dbReference type="KEGG" id="ceu:A7L45_17410"/>
<dbReference type="Pfam" id="PF12848">
    <property type="entry name" value="ABC_tran_Xtn"/>
    <property type="match status" value="1"/>
</dbReference>
<keyword evidence="2" id="KW-0963">Cytoplasm</keyword>
<dbReference type="Gene3D" id="1.10.287.380">
    <property type="entry name" value="Valyl-tRNA synthetase, C-terminal domain"/>
    <property type="match status" value="1"/>
</dbReference>
<dbReference type="AlphaFoldDB" id="A0A1J0GK58"/>
<dbReference type="CDD" id="cd03221">
    <property type="entry name" value="ABCF_EF-3"/>
    <property type="match status" value="2"/>
</dbReference>
<dbReference type="InterPro" id="IPR003593">
    <property type="entry name" value="AAA+_ATPase"/>
</dbReference>
<organism evidence="13 14">
    <name type="scientific">Clostridium estertheticum subsp. estertheticum</name>
    <dbReference type="NCBI Taxonomy" id="1552"/>
    <lineage>
        <taxon>Bacteria</taxon>
        <taxon>Bacillati</taxon>
        <taxon>Bacillota</taxon>
        <taxon>Clostridia</taxon>
        <taxon>Eubacteriales</taxon>
        <taxon>Clostridiaceae</taxon>
        <taxon>Clostridium</taxon>
    </lineage>
</organism>
<dbReference type="InterPro" id="IPR017871">
    <property type="entry name" value="ABC_transporter-like_CS"/>
</dbReference>
<dbReference type="PANTHER" id="PTHR42855">
    <property type="entry name" value="ABC TRANSPORTER ATP-BINDING SUBUNIT"/>
    <property type="match status" value="1"/>
</dbReference>
<dbReference type="FunFam" id="3.40.50.300:FF:000011">
    <property type="entry name" value="Putative ABC transporter ATP-binding component"/>
    <property type="match status" value="1"/>
</dbReference>
<evidence type="ECO:0000256" key="10">
    <source>
        <dbReference type="ARBA" id="ARBA00022884"/>
    </source>
</evidence>
<dbReference type="InterPro" id="IPR003439">
    <property type="entry name" value="ABC_transporter-like_ATP-bd"/>
</dbReference>
<dbReference type="InterPro" id="IPR032781">
    <property type="entry name" value="ABC_tran_Xtn"/>
</dbReference>
<dbReference type="SUPFAM" id="SSF52540">
    <property type="entry name" value="P-loop containing nucleoside triphosphate hydrolases"/>
    <property type="match status" value="2"/>
</dbReference>
<keyword evidence="8" id="KW-0067">ATP-binding</keyword>
<evidence type="ECO:0000259" key="12">
    <source>
        <dbReference type="PROSITE" id="PS50893"/>
    </source>
</evidence>
<comment type="similarity">
    <text evidence="1">Belongs to the ABC transporter superfamily. ABCF family. Translational throttle EttA subfamily.</text>
</comment>
<dbReference type="GO" id="GO:0019843">
    <property type="term" value="F:rRNA binding"/>
    <property type="evidence" value="ECO:0007669"/>
    <property type="project" value="UniProtKB-KW"/>
</dbReference>
<evidence type="ECO:0000256" key="8">
    <source>
        <dbReference type="ARBA" id="ARBA00022840"/>
    </source>
</evidence>
<feature type="domain" description="ABC transporter" evidence="12">
    <location>
        <begin position="319"/>
        <end position="539"/>
    </location>
</feature>